<dbReference type="FunFam" id="3.30.565.10:FF:000006">
    <property type="entry name" value="Sensor histidine kinase WalK"/>
    <property type="match status" value="1"/>
</dbReference>
<keyword evidence="8" id="KW-0472">Membrane</keyword>
<dbReference type="Pfam" id="PF00512">
    <property type="entry name" value="HisKA"/>
    <property type="match status" value="1"/>
</dbReference>
<feature type="transmembrane region" description="Helical" evidence="8">
    <location>
        <begin position="90"/>
        <end position="109"/>
    </location>
</feature>
<evidence type="ECO:0000256" key="8">
    <source>
        <dbReference type="SAM" id="Phobius"/>
    </source>
</evidence>
<keyword evidence="4" id="KW-0597">Phosphoprotein</keyword>
<protein>
    <recommendedName>
        <fullName evidence="3">histidine kinase</fullName>
        <ecNumber evidence="3">2.7.13.3</ecNumber>
    </recommendedName>
</protein>
<organism evidence="10 11">
    <name type="scientific">Candidatus Anaerostipes excrementavium</name>
    <dbReference type="NCBI Taxonomy" id="2838463"/>
    <lineage>
        <taxon>Bacteria</taxon>
        <taxon>Bacillati</taxon>
        <taxon>Bacillota</taxon>
        <taxon>Clostridia</taxon>
        <taxon>Lachnospirales</taxon>
        <taxon>Lachnospiraceae</taxon>
        <taxon>Anaerostipes</taxon>
    </lineage>
</organism>
<dbReference type="PROSITE" id="PS50109">
    <property type="entry name" value="HIS_KIN"/>
    <property type="match status" value="1"/>
</dbReference>
<reference evidence="10" key="1">
    <citation type="journal article" date="2021" name="PeerJ">
        <title>Extensive microbial diversity within the chicken gut microbiome revealed by metagenomics and culture.</title>
        <authorList>
            <person name="Gilroy R."/>
            <person name="Ravi A."/>
            <person name="Getino M."/>
            <person name="Pursley I."/>
            <person name="Horton D.L."/>
            <person name="Alikhan N.F."/>
            <person name="Baker D."/>
            <person name="Gharbi K."/>
            <person name="Hall N."/>
            <person name="Watson M."/>
            <person name="Adriaenssens E.M."/>
            <person name="Foster-Nyarko E."/>
            <person name="Jarju S."/>
            <person name="Secka A."/>
            <person name="Antonio M."/>
            <person name="Oren A."/>
            <person name="Chaudhuri R.R."/>
            <person name="La Ragione R."/>
            <person name="Hildebrand F."/>
            <person name="Pallen M.J."/>
        </authorList>
    </citation>
    <scope>NUCLEOTIDE SEQUENCE</scope>
    <source>
        <strain evidence="10">CHK191-13928</strain>
    </source>
</reference>
<reference evidence="10" key="2">
    <citation type="submission" date="2021-04" db="EMBL/GenBank/DDBJ databases">
        <authorList>
            <person name="Gilroy R."/>
        </authorList>
    </citation>
    <scope>NUCLEOTIDE SEQUENCE</scope>
    <source>
        <strain evidence="10">CHK191-13928</strain>
    </source>
</reference>
<keyword evidence="7" id="KW-0902">Two-component regulatory system</keyword>
<dbReference type="Gene3D" id="1.10.287.130">
    <property type="match status" value="1"/>
</dbReference>
<evidence type="ECO:0000256" key="5">
    <source>
        <dbReference type="ARBA" id="ARBA00022679"/>
    </source>
</evidence>
<dbReference type="Gene3D" id="3.30.565.10">
    <property type="entry name" value="Histidine kinase-like ATPase, C-terminal domain"/>
    <property type="match status" value="1"/>
</dbReference>
<dbReference type="EC" id="2.7.13.3" evidence="3"/>
<evidence type="ECO:0000313" key="11">
    <source>
        <dbReference type="Proteomes" id="UP000886721"/>
    </source>
</evidence>
<proteinExistence type="predicted"/>
<dbReference type="CDD" id="cd00082">
    <property type="entry name" value="HisKA"/>
    <property type="match status" value="1"/>
</dbReference>
<dbReference type="SUPFAM" id="SSF55874">
    <property type="entry name" value="ATPase domain of HSP90 chaperone/DNA topoisomerase II/histidine kinase"/>
    <property type="match status" value="1"/>
</dbReference>
<accession>A0A9D1WXC9</accession>
<dbReference type="InterPro" id="IPR004358">
    <property type="entry name" value="Sig_transdc_His_kin-like_C"/>
</dbReference>
<evidence type="ECO:0000256" key="7">
    <source>
        <dbReference type="ARBA" id="ARBA00023012"/>
    </source>
</evidence>
<dbReference type="Pfam" id="PF02518">
    <property type="entry name" value="HATPase_c"/>
    <property type="match status" value="1"/>
</dbReference>
<gene>
    <name evidence="10" type="ORF">H9735_11610</name>
</gene>
<evidence type="ECO:0000259" key="9">
    <source>
        <dbReference type="PROSITE" id="PS50109"/>
    </source>
</evidence>
<dbReference type="Proteomes" id="UP000886721">
    <property type="component" value="Unassembled WGS sequence"/>
</dbReference>
<evidence type="ECO:0000256" key="2">
    <source>
        <dbReference type="ARBA" id="ARBA00004370"/>
    </source>
</evidence>
<comment type="subcellular location">
    <subcellularLocation>
        <location evidence="2">Membrane</location>
    </subcellularLocation>
</comment>
<evidence type="ECO:0000256" key="3">
    <source>
        <dbReference type="ARBA" id="ARBA00012438"/>
    </source>
</evidence>
<dbReference type="PANTHER" id="PTHR45453:SF1">
    <property type="entry name" value="PHOSPHATE REGULON SENSOR PROTEIN PHOR"/>
    <property type="match status" value="1"/>
</dbReference>
<dbReference type="SMART" id="SM00388">
    <property type="entry name" value="HisKA"/>
    <property type="match status" value="1"/>
</dbReference>
<dbReference type="InterPro" id="IPR003594">
    <property type="entry name" value="HATPase_dom"/>
</dbReference>
<dbReference type="InterPro" id="IPR036097">
    <property type="entry name" value="HisK_dim/P_sf"/>
</dbReference>
<name>A0A9D1WXC9_9FIRM</name>
<dbReference type="GO" id="GO:0005886">
    <property type="term" value="C:plasma membrane"/>
    <property type="evidence" value="ECO:0007669"/>
    <property type="project" value="TreeGrafter"/>
</dbReference>
<dbReference type="PANTHER" id="PTHR45453">
    <property type="entry name" value="PHOSPHATE REGULON SENSOR PROTEIN PHOR"/>
    <property type="match status" value="1"/>
</dbReference>
<evidence type="ECO:0000313" key="10">
    <source>
        <dbReference type="EMBL" id="HIX68751.1"/>
    </source>
</evidence>
<dbReference type="GO" id="GO:0000155">
    <property type="term" value="F:phosphorelay sensor kinase activity"/>
    <property type="evidence" value="ECO:0007669"/>
    <property type="project" value="InterPro"/>
</dbReference>
<keyword evidence="8" id="KW-0812">Transmembrane</keyword>
<dbReference type="GO" id="GO:0004721">
    <property type="term" value="F:phosphoprotein phosphatase activity"/>
    <property type="evidence" value="ECO:0007669"/>
    <property type="project" value="TreeGrafter"/>
</dbReference>
<dbReference type="SUPFAM" id="SSF47384">
    <property type="entry name" value="Homodimeric domain of signal transducing histidine kinase"/>
    <property type="match status" value="1"/>
</dbReference>
<dbReference type="CDD" id="cd00075">
    <property type="entry name" value="HATPase"/>
    <property type="match status" value="1"/>
</dbReference>
<dbReference type="AlphaFoldDB" id="A0A9D1WXC9"/>
<dbReference type="InterPro" id="IPR036890">
    <property type="entry name" value="HATPase_C_sf"/>
</dbReference>
<feature type="domain" description="Histidine kinase" evidence="9">
    <location>
        <begin position="187"/>
        <end position="409"/>
    </location>
</feature>
<dbReference type="EMBL" id="DXEM01000034">
    <property type="protein sequence ID" value="HIX68751.1"/>
    <property type="molecule type" value="Genomic_DNA"/>
</dbReference>
<keyword evidence="6 10" id="KW-0418">Kinase</keyword>
<comment type="caution">
    <text evidence="10">The sequence shown here is derived from an EMBL/GenBank/DDBJ whole genome shotgun (WGS) entry which is preliminary data.</text>
</comment>
<evidence type="ECO:0000256" key="6">
    <source>
        <dbReference type="ARBA" id="ARBA00022777"/>
    </source>
</evidence>
<dbReference type="InterPro" id="IPR050351">
    <property type="entry name" value="BphY/WalK/GraS-like"/>
</dbReference>
<evidence type="ECO:0000256" key="1">
    <source>
        <dbReference type="ARBA" id="ARBA00000085"/>
    </source>
</evidence>
<keyword evidence="5" id="KW-0808">Transferase</keyword>
<comment type="catalytic activity">
    <reaction evidence="1">
        <text>ATP + protein L-histidine = ADP + protein N-phospho-L-histidine.</text>
        <dbReference type="EC" id="2.7.13.3"/>
    </reaction>
</comment>
<sequence>MKFQKKWLTILLAGILILALDGILIAGEYGHYQEKYQMAAILLEEEHGASEILKNGNFPSFEEARQTLARYGYEGIRSSFFGNEFLNHSIWILGGSAVFFLFLVFLIFYTENRQKKEQDLILNEICRMLEEFRNGNFRTNLLWEHLEDDQIQRKNIYMQMESLGSYFETLKDQAYKEKENTKSLVTDISHQLKTPIAALKACLEILEQEDLTQEERREFLKRCKDQMTGLELMSAALIQISRMETGMIELQIEKKRIFDTVLGAVNRILPKAETKEMEIELDIPDSLQTAILPHDSKWMGEALMNLLENAVKYSQQNGRIRVAMERWMSFVKISIEDDGIGIPKKEQHKIFQRFYRGSSKKVRQEQGTGIGLFLTREIIDRHYGTIKVVSDDKKKKNGSIFQIQLPISENA</sequence>
<dbReference type="GO" id="GO:0016036">
    <property type="term" value="P:cellular response to phosphate starvation"/>
    <property type="evidence" value="ECO:0007669"/>
    <property type="project" value="TreeGrafter"/>
</dbReference>
<dbReference type="InterPro" id="IPR003661">
    <property type="entry name" value="HisK_dim/P_dom"/>
</dbReference>
<evidence type="ECO:0000256" key="4">
    <source>
        <dbReference type="ARBA" id="ARBA00022553"/>
    </source>
</evidence>
<keyword evidence="8" id="KW-1133">Transmembrane helix</keyword>
<dbReference type="PRINTS" id="PR00344">
    <property type="entry name" value="BCTRLSENSOR"/>
</dbReference>
<dbReference type="SMART" id="SM00387">
    <property type="entry name" value="HATPase_c"/>
    <property type="match status" value="1"/>
</dbReference>
<dbReference type="InterPro" id="IPR005467">
    <property type="entry name" value="His_kinase_dom"/>
</dbReference>